<feature type="signal peptide" evidence="1">
    <location>
        <begin position="1"/>
        <end position="18"/>
    </location>
</feature>
<gene>
    <name evidence="2" type="ORF">IRI77_31220</name>
</gene>
<dbReference type="Proteomes" id="UP000593892">
    <property type="component" value="Chromosome"/>
</dbReference>
<dbReference type="AlphaFoldDB" id="A0A7S7NP39"/>
<feature type="chain" id="PRO_5032907264" evidence="1">
    <location>
        <begin position="19"/>
        <end position="364"/>
    </location>
</feature>
<keyword evidence="3" id="KW-1185">Reference proteome</keyword>
<name>A0A7S7NP39_PALFE</name>
<protein>
    <submittedName>
        <fullName evidence="2">Uncharacterized protein</fullName>
    </submittedName>
</protein>
<evidence type="ECO:0000313" key="3">
    <source>
        <dbReference type="Proteomes" id="UP000593892"/>
    </source>
</evidence>
<dbReference type="RefSeq" id="WP_194448865.1">
    <property type="nucleotide sequence ID" value="NZ_CP063849.1"/>
</dbReference>
<proteinExistence type="predicted"/>
<evidence type="ECO:0000313" key="2">
    <source>
        <dbReference type="EMBL" id="QOY87196.1"/>
    </source>
</evidence>
<sequence>MIQKAIAVLFFVSQIVFAQTLDETAQALGRRVAARIPAGTAVHLSGRNLSSLSNSDLAVAQRAIDRALRRRTPRQAPVAEVRLTLSESPREFLLIVEIRREGERAVEMASYRPPAVVTANLPTLERRLLWEQDRPILDAMPVQDRLLVLDPEKVTVYLRRSGIWEPASTRDLDLPPARDPRGRLLLDAESLRVLAPGLSCRGAWQPALDLNCENQPGEFEGGPGASHFTPARNTLETEGWPVFYSYARLGTAARPLHLLSGLDGRVHLYNQDQRPLAVIDDWNSDFAPACGGQVLAAKASTRAGLDVVTAYRIVDGRAVETSEPAEFPGSITALWPMPGGALAVCRTAPSGRYAAYSLTLDCSR</sequence>
<accession>A0A7S7NP39</accession>
<organism evidence="2 3">
    <name type="scientific">Paludibaculum fermentans</name>
    <dbReference type="NCBI Taxonomy" id="1473598"/>
    <lineage>
        <taxon>Bacteria</taxon>
        <taxon>Pseudomonadati</taxon>
        <taxon>Acidobacteriota</taxon>
        <taxon>Terriglobia</taxon>
        <taxon>Bryobacterales</taxon>
        <taxon>Bryobacteraceae</taxon>
        <taxon>Paludibaculum</taxon>
    </lineage>
</organism>
<reference evidence="2 3" key="1">
    <citation type="submission" date="2020-10" db="EMBL/GenBank/DDBJ databases">
        <title>Complete genome sequence of Paludibaculum fermentans P105T, a facultatively anaerobic acidobacterium capable of dissimilatory Fe(III) reduction.</title>
        <authorList>
            <person name="Dedysh S.N."/>
            <person name="Beletsky A.V."/>
            <person name="Kulichevskaya I.S."/>
            <person name="Mardanov A.V."/>
            <person name="Ravin N.V."/>
        </authorList>
    </citation>
    <scope>NUCLEOTIDE SEQUENCE [LARGE SCALE GENOMIC DNA]</scope>
    <source>
        <strain evidence="2 3">P105</strain>
    </source>
</reference>
<keyword evidence="1" id="KW-0732">Signal</keyword>
<dbReference type="KEGG" id="pfer:IRI77_31220"/>
<evidence type="ECO:0000256" key="1">
    <source>
        <dbReference type="SAM" id="SignalP"/>
    </source>
</evidence>
<dbReference type="EMBL" id="CP063849">
    <property type="protein sequence ID" value="QOY87196.1"/>
    <property type="molecule type" value="Genomic_DNA"/>
</dbReference>